<reference evidence="3 4" key="1">
    <citation type="submission" date="2016-10" db="EMBL/GenBank/DDBJ databases">
        <authorList>
            <person name="de Groot N.N."/>
        </authorList>
    </citation>
    <scope>NUCLEOTIDE SEQUENCE [LARGE SCALE GENOMIC DNA]</scope>
    <source>
        <strain evidence="3 4">IBRC-M10015</strain>
    </source>
</reference>
<dbReference type="Pfam" id="PF24371">
    <property type="entry name" value="DUF7527"/>
    <property type="match status" value="1"/>
</dbReference>
<feature type="compositionally biased region" description="Acidic residues" evidence="1">
    <location>
        <begin position="230"/>
        <end position="257"/>
    </location>
</feature>
<evidence type="ECO:0000259" key="2">
    <source>
        <dbReference type="Pfam" id="PF24371"/>
    </source>
</evidence>
<dbReference type="AlphaFoldDB" id="A0A1G8XT08"/>
<evidence type="ECO:0000313" key="4">
    <source>
        <dbReference type="Proteomes" id="UP000198856"/>
    </source>
</evidence>
<feature type="compositionally biased region" description="Polar residues" evidence="1">
    <location>
        <begin position="363"/>
        <end position="380"/>
    </location>
</feature>
<gene>
    <name evidence="3" type="ORF">SAMN05216226_11262</name>
</gene>
<feature type="compositionally biased region" description="Acidic residues" evidence="1">
    <location>
        <begin position="176"/>
        <end position="187"/>
    </location>
</feature>
<evidence type="ECO:0000313" key="3">
    <source>
        <dbReference type="EMBL" id="SDJ93627.1"/>
    </source>
</evidence>
<accession>A0A1G8XT08</accession>
<feature type="compositionally biased region" description="Acidic residues" evidence="1">
    <location>
        <begin position="194"/>
        <end position="212"/>
    </location>
</feature>
<feature type="region of interest" description="Disordered" evidence="1">
    <location>
        <begin position="176"/>
        <end position="465"/>
    </location>
</feature>
<feature type="compositionally biased region" description="Basic and acidic residues" evidence="1">
    <location>
        <begin position="444"/>
        <end position="465"/>
    </location>
</feature>
<keyword evidence="4" id="KW-1185">Reference proteome</keyword>
<evidence type="ECO:0000256" key="1">
    <source>
        <dbReference type="SAM" id="MobiDB-lite"/>
    </source>
</evidence>
<proteinExistence type="predicted"/>
<organism evidence="3 4">
    <name type="scientific">Halovenus aranensis</name>
    <dbReference type="NCBI Taxonomy" id="890420"/>
    <lineage>
        <taxon>Archaea</taxon>
        <taxon>Methanobacteriati</taxon>
        <taxon>Methanobacteriota</taxon>
        <taxon>Stenosarchaea group</taxon>
        <taxon>Halobacteria</taxon>
        <taxon>Halobacteriales</taxon>
        <taxon>Haloarculaceae</taxon>
        <taxon>Halovenus</taxon>
    </lineage>
</organism>
<feature type="compositionally biased region" description="Low complexity" evidence="1">
    <location>
        <begin position="269"/>
        <end position="295"/>
    </location>
</feature>
<dbReference type="RefSeq" id="WP_092703567.1">
    <property type="nucleotide sequence ID" value="NZ_FNFC01000012.1"/>
</dbReference>
<sequence>MSTRVVDRVDEWRERPFSDGYRSLHELADEGFSGAVRAGGAELYMTKGAVVGIHHGDIDDFDGSGTAYEAPSPALPLLAVMQEANDEVRAEYYSEKTAIAEVDSTLSDGGFTGYVELADNVLSGDYYQVYHAGQSMSVGFIGESSRLVDGDEAFETANDEVGIYQVRPADIDVIELPEVDEPEDDSTDASVPGETDETIEEDDAKEAGEDDSQTTSTDEREADDHKPDETVEEDEADEEPESDSGESDDPLGGDESAETPQPSATQDNTATRTAGQQAATAASRTSATQSAAQTAETKQRGTDQQSEQSRSRQRSRSTNEQPNLALETRAIPSLDPKKTAEPDENGNSARADTFEHTADAEQGRSQGSTEPVETNTTPEQTAPEPVQSKTEPETQSQPDRDPSATENEKSAEDDQATEPTQTVDPDRIDELESEIADRDDEIERLESELDRKTTEYEDAKSQLETVREERDELATEAEELRQELEQLETELGAATDAERRITPAEALAGTDIFPRYKSKGDATLEKAHGGSHRREDVLDNLRLEQNTQFDADTVAVGGQEYGEFLEATLEYRFVNWVVGNLLFEVRETGHEKALKDLYDALPVIDWADLKGTVDVVYKEDGQETRSEESFDIVLRNRMGEPLLVANVNDSREGATQSMMENLVRAAERVGQTSDAFAGAFLVTRSFFEPPALETADDATKSGLLSRSKRKSFVNLSRKRGYHLCLVEARNENFTMLVPEL</sequence>
<name>A0A1G8XT08_9EURY</name>
<feature type="compositionally biased region" description="Polar residues" evidence="1">
    <location>
        <begin position="387"/>
        <end position="397"/>
    </location>
</feature>
<dbReference type="Proteomes" id="UP000198856">
    <property type="component" value="Unassembled WGS sequence"/>
</dbReference>
<dbReference type="STRING" id="890420.SAMN05216226_11262"/>
<feature type="compositionally biased region" description="Acidic residues" evidence="1">
    <location>
        <begin position="431"/>
        <end position="443"/>
    </location>
</feature>
<feature type="compositionally biased region" description="Basic and acidic residues" evidence="1">
    <location>
        <begin position="352"/>
        <end position="362"/>
    </location>
</feature>
<dbReference type="Gene3D" id="1.10.287.1490">
    <property type="match status" value="1"/>
</dbReference>
<dbReference type="EMBL" id="FNFC01000012">
    <property type="protein sequence ID" value="SDJ93627.1"/>
    <property type="molecule type" value="Genomic_DNA"/>
</dbReference>
<feature type="compositionally biased region" description="Polar residues" evidence="1">
    <location>
        <begin position="258"/>
        <end position="268"/>
    </location>
</feature>
<protein>
    <recommendedName>
        <fullName evidence="2">DUF7527 domain-containing protein</fullName>
    </recommendedName>
</protein>
<feature type="compositionally biased region" description="Basic and acidic residues" evidence="1">
    <location>
        <begin position="217"/>
        <end position="229"/>
    </location>
</feature>
<dbReference type="InterPro" id="IPR055949">
    <property type="entry name" value="DUF7527"/>
</dbReference>
<feature type="domain" description="DUF7527" evidence="2">
    <location>
        <begin position="501"/>
        <end position="740"/>
    </location>
</feature>
<dbReference type="OrthoDB" id="157503at2157"/>
<feature type="compositionally biased region" description="Basic and acidic residues" evidence="1">
    <location>
        <begin position="398"/>
        <end position="412"/>
    </location>
</feature>